<feature type="transmembrane region" description="Helical" evidence="1">
    <location>
        <begin position="233"/>
        <end position="256"/>
    </location>
</feature>
<feature type="transmembrane region" description="Helical" evidence="1">
    <location>
        <begin position="49"/>
        <end position="71"/>
    </location>
</feature>
<dbReference type="InterPro" id="IPR044926">
    <property type="entry name" value="RGS_subdomain_2"/>
</dbReference>
<dbReference type="Gene3D" id="1.10.167.10">
    <property type="entry name" value="Regulator of G-protein Signalling 4, domain 2"/>
    <property type="match status" value="1"/>
</dbReference>
<dbReference type="Proteomes" id="UP000813444">
    <property type="component" value="Unassembled WGS sequence"/>
</dbReference>
<dbReference type="SUPFAM" id="SSF48097">
    <property type="entry name" value="Regulator of G-protein signaling, RGS"/>
    <property type="match status" value="1"/>
</dbReference>
<name>A0A8K0WV32_9HYPO</name>
<keyword evidence="1" id="KW-1133">Transmembrane helix</keyword>
<comment type="caution">
    <text evidence="2">The sequence shown here is derived from an EMBL/GenBank/DDBJ whole genome shotgun (WGS) entry which is preliminary data.</text>
</comment>
<keyword evidence="3" id="KW-1185">Reference proteome</keyword>
<protein>
    <submittedName>
        <fullName evidence="2">GPCR GprK-type</fullName>
    </submittedName>
</protein>
<dbReference type="AlphaFoldDB" id="A0A8K0WV32"/>
<keyword evidence="1" id="KW-0812">Transmembrane</keyword>
<reference evidence="2" key="1">
    <citation type="journal article" date="2021" name="Nat. Commun.">
        <title>Genetic determinants of endophytism in the Arabidopsis root mycobiome.</title>
        <authorList>
            <person name="Mesny F."/>
            <person name="Miyauchi S."/>
            <person name="Thiergart T."/>
            <person name="Pickel B."/>
            <person name="Atanasova L."/>
            <person name="Karlsson M."/>
            <person name="Huettel B."/>
            <person name="Barry K.W."/>
            <person name="Haridas S."/>
            <person name="Chen C."/>
            <person name="Bauer D."/>
            <person name="Andreopoulos W."/>
            <person name="Pangilinan J."/>
            <person name="LaButti K."/>
            <person name="Riley R."/>
            <person name="Lipzen A."/>
            <person name="Clum A."/>
            <person name="Drula E."/>
            <person name="Henrissat B."/>
            <person name="Kohler A."/>
            <person name="Grigoriev I.V."/>
            <person name="Martin F.M."/>
            <person name="Hacquard S."/>
        </authorList>
    </citation>
    <scope>NUCLEOTIDE SEQUENCE</scope>
    <source>
        <strain evidence="2">MPI-CAGE-CH-0235</strain>
    </source>
</reference>
<proteinExistence type="predicted"/>
<feature type="transmembrane region" description="Helical" evidence="1">
    <location>
        <begin position="16"/>
        <end position="37"/>
    </location>
</feature>
<feature type="transmembrane region" description="Helical" evidence="1">
    <location>
        <begin position="268"/>
        <end position="287"/>
    </location>
</feature>
<evidence type="ECO:0000313" key="2">
    <source>
        <dbReference type="EMBL" id="KAH7324648.1"/>
    </source>
</evidence>
<dbReference type="OrthoDB" id="5313079at2759"/>
<accession>A0A8K0WV32</accession>
<evidence type="ECO:0000313" key="3">
    <source>
        <dbReference type="Proteomes" id="UP000813444"/>
    </source>
</evidence>
<dbReference type="InterPro" id="IPR036305">
    <property type="entry name" value="RGS_sf"/>
</dbReference>
<gene>
    <name evidence="2" type="ORF">B0I35DRAFT_166643</name>
</gene>
<keyword evidence="1" id="KW-0472">Membrane</keyword>
<dbReference type="EMBL" id="JAGPNK010000003">
    <property type="protein sequence ID" value="KAH7324648.1"/>
    <property type="molecule type" value="Genomic_DNA"/>
</dbReference>
<sequence>MAEEEAPHIILDGVGIFWMIWGGVWTIALITGMTYLWTNRHMPLLRIRGLPLSFAAVILLHMYWTGVQYGYVYGPLMSAGVEYWIMNIWLPFGIALFHASNSRFLYIAKAQKKFVSEKLEVDRASIRPRPKTLVGKFRQMDHTSRVLLLVCTGMAFQLMLAVFMFLVSRKFHPSFGIPGTEVHGTPSEQRAAAGRGWEWWPSVFWQFFWAWLVAPFILWKARKLNDTQGWRTQTIGCCLSSLHATPLWLIGIYVPAMAPVNRWWIPPQWIALSVWLIEIFTIFLPCWEVMKHQALCEETRASLARWETNNRMGEMSGVKSIMSTSTGGSWVSRMTQTASISTSSGGSVLTMDALELTLSRNPAPLQHFSALRDFSGENIAFLMRVREWRMTYFAEQKKGKREPSSKPISPECFESALHIYHDFISAKTAELQVNLASTDFKKLENVFEPVAGVLYSDEACINPIAPFDGPYRATKSSHSHESQTAINQEHDVTELPDISLGNTVRVCEIPDGFDQSIFDDSEKSIKYLVLTNTWPKFIKERRSFES</sequence>
<feature type="transmembrane region" description="Helical" evidence="1">
    <location>
        <begin position="203"/>
        <end position="221"/>
    </location>
</feature>
<feature type="transmembrane region" description="Helical" evidence="1">
    <location>
        <begin position="83"/>
        <end position="106"/>
    </location>
</feature>
<organism evidence="2 3">
    <name type="scientific">Stachybotrys elegans</name>
    <dbReference type="NCBI Taxonomy" id="80388"/>
    <lineage>
        <taxon>Eukaryota</taxon>
        <taxon>Fungi</taxon>
        <taxon>Dikarya</taxon>
        <taxon>Ascomycota</taxon>
        <taxon>Pezizomycotina</taxon>
        <taxon>Sordariomycetes</taxon>
        <taxon>Hypocreomycetidae</taxon>
        <taxon>Hypocreales</taxon>
        <taxon>Stachybotryaceae</taxon>
        <taxon>Stachybotrys</taxon>
    </lineage>
</organism>
<feature type="transmembrane region" description="Helical" evidence="1">
    <location>
        <begin position="146"/>
        <end position="167"/>
    </location>
</feature>
<evidence type="ECO:0000256" key="1">
    <source>
        <dbReference type="SAM" id="Phobius"/>
    </source>
</evidence>